<feature type="compositionally biased region" description="Basic and acidic residues" evidence="1">
    <location>
        <begin position="123"/>
        <end position="133"/>
    </location>
</feature>
<evidence type="ECO:0000313" key="2">
    <source>
        <dbReference type="EMBL" id="MBA0748958.1"/>
    </source>
</evidence>
<dbReference type="EMBL" id="JABEZY010000011">
    <property type="protein sequence ID" value="MBA0748958.1"/>
    <property type="molecule type" value="Genomic_DNA"/>
</dbReference>
<evidence type="ECO:0000313" key="3">
    <source>
        <dbReference type="Proteomes" id="UP000593579"/>
    </source>
</evidence>
<gene>
    <name evidence="2" type="ORF">Gogos_002930</name>
</gene>
<dbReference type="Proteomes" id="UP000593579">
    <property type="component" value="Unassembled WGS sequence"/>
</dbReference>
<comment type="caution">
    <text evidence="2">The sequence shown here is derived from an EMBL/GenBank/DDBJ whole genome shotgun (WGS) entry which is preliminary data.</text>
</comment>
<reference evidence="2 3" key="1">
    <citation type="journal article" date="2019" name="Genome Biol. Evol.">
        <title>Insights into the evolution of the New World diploid cottons (Gossypium, subgenus Houzingenia) based on genome sequencing.</title>
        <authorList>
            <person name="Grover C.E."/>
            <person name="Arick M.A. 2nd"/>
            <person name="Thrash A."/>
            <person name="Conover J.L."/>
            <person name="Sanders W.S."/>
            <person name="Peterson D.G."/>
            <person name="Frelichowski J.E."/>
            <person name="Scheffler J.A."/>
            <person name="Scheffler B.E."/>
            <person name="Wendel J.F."/>
        </authorList>
    </citation>
    <scope>NUCLEOTIDE SEQUENCE [LARGE SCALE GENOMIC DNA]</scope>
    <source>
        <strain evidence="2">5</strain>
        <tissue evidence="2">Leaf</tissue>
    </source>
</reference>
<proteinExistence type="predicted"/>
<feature type="compositionally biased region" description="Basic and acidic residues" evidence="1">
    <location>
        <begin position="103"/>
        <end position="116"/>
    </location>
</feature>
<organism evidence="2 3">
    <name type="scientific">Gossypium gossypioides</name>
    <name type="common">Mexican cotton</name>
    <name type="synonym">Selera gossypioides</name>
    <dbReference type="NCBI Taxonomy" id="34282"/>
    <lineage>
        <taxon>Eukaryota</taxon>
        <taxon>Viridiplantae</taxon>
        <taxon>Streptophyta</taxon>
        <taxon>Embryophyta</taxon>
        <taxon>Tracheophyta</taxon>
        <taxon>Spermatophyta</taxon>
        <taxon>Magnoliopsida</taxon>
        <taxon>eudicotyledons</taxon>
        <taxon>Gunneridae</taxon>
        <taxon>Pentapetalae</taxon>
        <taxon>rosids</taxon>
        <taxon>malvids</taxon>
        <taxon>Malvales</taxon>
        <taxon>Malvaceae</taxon>
        <taxon>Malvoideae</taxon>
        <taxon>Gossypium</taxon>
    </lineage>
</organism>
<sequence length="133" mass="15498">MSKKEFEQRWARKFLREMLSAVEECVGKLEKSMEDTKESNNVLGENIDDLRKQSNDIVTMCLTSNRDSVQELLDSKRKKLTREEQYFRSHGDDFEGGNNGYDDDFKHKNRGARERAGLVPNNRGEKSVKYSTQ</sequence>
<evidence type="ECO:0000256" key="1">
    <source>
        <dbReference type="SAM" id="MobiDB-lite"/>
    </source>
</evidence>
<name>A0A7J9CKT4_GOSGO</name>
<feature type="region of interest" description="Disordered" evidence="1">
    <location>
        <begin position="84"/>
        <end position="133"/>
    </location>
</feature>
<accession>A0A7J9CKT4</accession>
<dbReference type="AlphaFoldDB" id="A0A7J9CKT4"/>
<protein>
    <submittedName>
        <fullName evidence="2">Uncharacterized protein</fullName>
    </submittedName>
</protein>
<feature type="compositionally biased region" description="Basic and acidic residues" evidence="1">
    <location>
        <begin position="84"/>
        <end position="93"/>
    </location>
</feature>
<keyword evidence="3" id="KW-1185">Reference proteome</keyword>